<keyword evidence="2" id="KW-0732">Signal</keyword>
<feature type="compositionally biased region" description="Basic and acidic residues" evidence="1">
    <location>
        <begin position="107"/>
        <end position="121"/>
    </location>
</feature>
<dbReference type="Proteomes" id="UP000193920">
    <property type="component" value="Unassembled WGS sequence"/>
</dbReference>
<keyword evidence="4" id="KW-1185">Reference proteome</keyword>
<comment type="caution">
    <text evidence="3">The sequence shown here is derived from an EMBL/GenBank/DDBJ whole genome shotgun (WGS) entry which is preliminary data.</text>
</comment>
<feature type="region of interest" description="Disordered" evidence="1">
    <location>
        <begin position="31"/>
        <end position="57"/>
    </location>
</feature>
<feature type="signal peptide" evidence="2">
    <location>
        <begin position="1"/>
        <end position="24"/>
    </location>
</feature>
<reference evidence="3 4" key="1">
    <citation type="submission" date="2016-08" db="EMBL/GenBank/DDBJ databases">
        <title>A Parts List for Fungal Cellulosomes Revealed by Comparative Genomics.</title>
        <authorList>
            <consortium name="DOE Joint Genome Institute"/>
            <person name="Haitjema C.H."/>
            <person name="Gilmore S.P."/>
            <person name="Henske J.K."/>
            <person name="Solomon K.V."/>
            <person name="De Groot R."/>
            <person name="Kuo A."/>
            <person name="Mondo S.J."/>
            <person name="Salamov A.A."/>
            <person name="Labutti K."/>
            <person name="Zhao Z."/>
            <person name="Chiniquy J."/>
            <person name="Barry K."/>
            <person name="Brewer H.M."/>
            <person name="Purvine S.O."/>
            <person name="Wright A.T."/>
            <person name="Boxma B."/>
            <person name="Van Alen T."/>
            <person name="Hackstein J.H."/>
            <person name="Baker S.E."/>
            <person name="Grigoriev I.V."/>
            <person name="O'Malley M.A."/>
        </authorList>
    </citation>
    <scope>NUCLEOTIDE SEQUENCE [LARGE SCALE GENOMIC DNA]</scope>
    <source>
        <strain evidence="3 4">G1</strain>
    </source>
</reference>
<evidence type="ECO:0000313" key="3">
    <source>
        <dbReference type="EMBL" id="ORY28069.1"/>
    </source>
</evidence>
<name>A0A1Y2AZR2_9FUNG</name>
<evidence type="ECO:0000256" key="1">
    <source>
        <dbReference type="SAM" id="MobiDB-lite"/>
    </source>
</evidence>
<proteinExistence type="predicted"/>
<dbReference type="EMBL" id="MCOG01000188">
    <property type="protein sequence ID" value="ORY28069.1"/>
    <property type="molecule type" value="Genomic_DNA"/>
</dbReference>
<feature type="compositionally biased region" description="Acidic residues" evidence="1">
    <location>
        <begin position="122"/>
        <end position="131"/>
    </location>
</feature>
<evidence type="ECO:0000256" key="2">
    <source>
        <dbReference type="SAM" id="SignalP"/>
    </source>
</evidence>
<organism evidence="3 4">
    <name type="scientific">Neocallimastix californiae</name>
    <dbReference type="NCBI Taxonomy" id="1754190"/>
    <lineage>
        <taxon>Eukaryota</taxon>
        <taxon>Fungi</taxon>
        <taxon>Fungi incertae sedis</taxon>
        <taxon>Chytridiomycota</taxon>
        <taxon>Chytridiomycota incertae sedis</taxon>
        <taxon>Neocallimastigomycetes</taxon>
        <taxon>Neocallimastigales</taxon>
        <taxon>Neocallimastigaceae</taxon>
        <taxon>Neocallimastix</taxon>
    </lineage>
</organism>
<feature type="chain" id="PRO_5013118839" evidence="2">
    <location>
        <begin position="25"/>
        <end position="131"/>
    </location>
</feature>
<evidence type="ECO:0000313" key="4">
    <source>
        <dbReference type="Proteomes" id="UP000193920"/>
    </source>
</evidence>
<protein>
    <submittedName>
        <fullName evidence="3">Uncharacterized protein</fullName>
    </submittedName>
</protein>
<gene>
    <name evidence="3" type="ORF">LY90DRAFT_705752</name>
</gene>
<dbReference type="AlphaFoldDB" id="A0A1Y2AZR2"/>
<feature type="region of interest" description="Disordered" evidence="1">
    <location>
        <begin position="105"/>
        <end position="131"/>
    </location>
</feature>
<sequence>MRSLNFCLFALISLFGLMIMKTKSLPIQIELANPDDDSETKVDTATPEEEVETDNGLPVMNVYGYYLNISPDNSEPTEEVTEEISGDADPKFKVDYVEFVGTIKPVVSKEDTDNEETKENENNEENEDVYE</sequence>
<accession>A0A1Y2AZR2</accession>